<proteinExistence type="predicted"/>
<evidence type="ECO:0000313" key="2">
    <source>
        <dbReference type="Proteomes" id="UP000028999"/>
    </source>
</evidence>
<gene>
    <name evidence="1" type="primary">BnaC02g24550D</name>
    <name evidence="1" type="ORF">GSBRNA2T00012370001</name>
</gene>
<dbReference type="PaxDb" id="3708-A0A078G4K9"/>
<accession>A0A078G4K9</accession>
<name>A0A078G4K9_BRANA</name>
<reference evidence="1 2" key="1">
    <citation type="journal article" date="2014" name="Science">
        <title>Plant genetics. Early allopolyploid evolution in the post-Neolithic Brassica napus oilseed genome.</title>
        <authorList>
            <person name="Chalhoub B."/>
            <person name="Denoeud F."/>
            <person name="Liu S."/>
            <person name="Parkin I.A."/>
            <person name="Tang H."/>
            <person name="Wang X."/>
            <person name="Chiquet J."/>
            <person name="Belcram H."/>
            <person name="Tong C."/>
            <person name="Samans B."/>
            <person name="Correa M."/>
            <person name="Da Silva C."/>
            <person name="Just J."/>
            <person name="Falentin C."/>
            <person name="Koh C.S."/>
            <person name="Le Clainche I."/>
            <person name="Bernard M."/>
            <person name="Bento P."/>
            <person name="Noel B."/>
            <person name="Labadie K."/>
            <person name="Alberti A."/>
            <person name="Charles M."/>
            <person name="Arnaud D."/>
            <person name="Guo H."/>
            <person name="Daviaud C."/>
            <person name="Alamery S."/>
            <person name="Jabbari K."/>
            <person name="Zhao M."/>
            <person name="Edger P.P."/>
            <person name="Chelaifa H."/>
            <person name="Tack D."/>
            <person name="Lassalle G."/>
            <person name="Mestiri I."/>
            <person name="Schnel N."/>
            <person name="Le Paslier M.C."/>
            <person name="Fan G."/>
            <person name="Renault V."/>
            <person name="Bayer P.E."/>
            <person name="Golicz A.A."/>
            <person name="Manoli S."/>
            <person name="Lee T.H."/>
            <person name="Thi V.H."/>
            <person name="Chalabi S."/>
            <person name="Hu Q."/>
            <person name="Fan C."/>
            <person name="Tollenaere R."/>
            <person name="Lu Y."/>
            <person name="Battail C."/>
            <person name="Shen J."/>
            <person name="Sidebottom C.H."/>
            <person name="Wang X."/>
            <person name="Canaguier A."/>
            <person name="Chauveau A."/>
            <person name="Berard A."/>
            <person name="Deniot G."/>
            <person name="Guan M."/>
            <person name="Liu Z."/>
            <person name="Sun F."/>
            <person name="Lim Y.P."/>
            <person name="Lyons E."/>
            <person name="Town C.D."/>
            <person name="Bancroft I."/>
            <person name="Wang X."/>
            <person name="Meng J."/>
            <person name="Ma J."/>
            <person name="Pires J.C."/>
            <person name="King G.J."/>
            <person name="Brunel D."/>
            <person name="Delourme R."/>
            <person name="Renard M."/>
            <person name="Aury J.M."/>
            <person name="Adams K.L."/>
            <person name="Batley J."/>
            <person name="Snowdon R.J."/>
            <person name="Tost J."/>
            <person name="Edwards D."/>
            <person name="Zhou Y."/>
            <person name="Hua W."/>
            <person name="Sharpe A.G."/>
            <person name="Paterson A.H."/>
            <person name="Guan C."/>
            <person name="Wincker P."/>
        </authorList>
    </citation>
    <scope>NUCLEOTIDE SEQUENCE [LARGE SCALE GENOMIC DNA]</scope>
    <source>
        <strain evidence="2">cv. Darmor-bzh</strain>
    </source>
</reference>
<organism evidence="1 2">
    <name type="scientific">Brassica napus</name>
    <name type="common">Rape</name>
    <dbReference type="NCBI Taxonomy" id="3708"/>
    <lineage>
        <taxon>Eukaryota</taxon>
        <taxon>Viridiplantae</taxon>
        <taxon>Streptophyta</taxon>
        <taxon>Embryophyta</taxon>
        <taxon>Tracheophyta</taxon>
        <taxon>Spermatophyta</taxon>
        <taxon>Magnoliopsida</taxon>
        <taxon>eudicotyledons</taxon>
        <taxon>Gunneridae</taxon>
        <taxon>Pentapetalae</taxon>
        <taxon>rosids</taxon>
        <taxon>malvids</taxon>
        <taxon>Brassicales</taxon>
        <taxon>Brassicaceae</taxon>
        <taxon>Brassiceae</taxon>
        <taxon>Brassica</taxon>
    </lineage>
</organism>
<dbReference type="EMBL" id="LK032107">
    <property type="protein sequence ID" value="CDY20361.1"/>
    <property type="molecule type" value="Genomic_DNA"/>
</dbReference>
<sequence length="16" mass="1698">MIWILGASVAFATSKC</sequence>
<dbReference type="Proteomes" id="UP000028999">
    <property type="component" value="Unassembled WGS sequence"/>
</dbReference>
<evidence type="ECO:0000313" key="1">
    <source>
        <dbReference type="EMBL" id="CDY20361.1"/>
    </source>
</evidence>
<protein>
    <submittedName>
        <fullName evidence="1">BnaC02g24550D protein</fullName>
    </submittedName>
</protein>
<keyword evidence="2" id="KW-1185">Reference proteome</keyword>
<dbReference type="AlphaFoldDB" id="A0A078G4K9"/>